<comment type="function">
    <text evidence="3">Required for maturation of urease via the functional incorporation of the urease nickel metallocenter.</text>
</comment>
<proteinExistence type="inferred from homology"/>
<comment type="subunit">
    <text evidence="3">UreD, UreF and UreG form a complex that acts as a GTP-hydrolysis-dependent molecular chaperone, activating the urease apoprotein by helping to assemble the nickel containing metallocenter of UreC. The UreE protein probably delivers the nickel.</text>
</comment>
<dbReference type="Pfam" id="PF01774">
    <property type="entry name" value="UreD"/>
    <property type="match status" value="1"/>
</dbReference>
<dbReference type="STRING" id="266809.PM03_06615"/>
<keyword evidence="3" id="KW-0996">Nickel insertion</keyword>
<sequence length="277" mass="29040">MGDEPITELHTITTPSQPRARGEAQVTAKARDGASVIASLRQAGSSKLVFPRGGAGLQAVLVNTAGGITGGDRFALSATAGPDTQLTLTTQAAERAYGAQPGETGRVTNRLRVSEGAQLNWLPQETILFENSCVRRDMKVDLHETARFMFVESLVLGRVAMGETLHNAAFHDRVEIRRAGALIFADAMALSGDVSAQMAQAAGGAGALASVILAAPNAEALLTPVRAVLNSTSGASLLAPDLLHLRLLAPDGFGLRQTLLPALRLLSHGPLPRTWMI</sequence>
<name>A0A0P1EVQ8_9RHOB</name>
<reference evidence="4 5" key="1">
    <citation type="submission" date="2015-09" db="EMBL/GenBank/DDBJ databases">
        <authorList>
            <consortium name="Swine Surveillance"/>
        </authorList>
    </citation>
    <scope>NUCLEOTIDE SEQUENCE [LARGE SCALE GENOMIC DNA]</scope>
    <source>
        <strain evidence="4 5">CECT 5294</strain>
    </source>
</reference>
<evidence type="ECO:0000313" key="4">
    <source>
        <dbReference type="EMBL" id="CUH58796.1"/>
    </source>
</evidence>
<dbReference type="PANTHER" id="PTHR33643">
    <property type="entry name" value="UREASE ACCESSORY PROTEIN D"/>
    <property type="match status" value="1"/>
</dbReference>
<evidence type="ECO:0000256" key="3">
    <source>
        <dbReference type="HAMAP-Rule" id="MF_01384"/>
    </source>
</evidence>
<keyword evidence="3" id="KW-0963">Cytoplasm</keyword>
<comment type="similarity">
    <text evidence="1 3">Belongs to the UreD family.</text>
</comment>
<dbReference type="EMBL" id="CYRX01000005">
    <property type="protein sequence ID" value="CUH58796.1"/>
    <property type="molecule type" value="Genomic_DNA"/>
</dbReference>
<dbReference type="RefSeq" id="WP_233486368.1">
    <property type="nucleotide sequence ID" value="NZ_CYRX01000005.1"/>
</dbReference>
<dbReference type="HAMAP" id="MF_01384">
    <property type="entry name" value="UreD"/>
    <property type="match status" value="1"/>
</dbReference>
<evidence type="ECO:0000256" key="2">
    <source>
        <dbReference type="ARBA" id="ARBA00023186"/>
    </source>
</evidence>
<dbReference type="eggNOG" id="COG0829">
    <property type="taxonomic scope" value="Bacteria"/>
</dbReference>
<dbReference type="InterPro" id="IPR002669">
    <property type="entry name" value="UreD"/>
</dbReference>
<dbReference type="AlphaFoldDB" id="A0A0P1EVQ8"/>
<dbReference type="GO" id="GO:0016151">
    <property type="term" value="F:nickel cation binding"/>
    <property type="evidence" value="ECO:0007669"/>
    <property type="project" value="UniProtKB-UniRule"/>
</dbReference>
<protein>
    <recommendedName>
        <fullName evidence="3">Urease accessory protein UreD</fullName>
    </recommendedName>
</protein>
<evidence type="ECO:0000256" key="1">
    <source>
        <dbReference type="ARBA" id="ARBA00007177"/>
    </source>
</evidence>
<organism evidence="4 5">
    <name type="scientific">Thalassobacter stenotrophicus</name>
    <dbReference type="NCBI Taxonomy" id="266809"/>
    <lineage>
        <taxon>Bacteria</taxon>
        <taxon>Pseudomonadati</taxon>
        <taxon>Pseudomonadota</taxon>
        <taxon>Alphaproteobacteria</taxon>
        <taxon>Rhodobacterales</taxon>
        <taxon>Roseobacteraceae</taxon>
        <taxon>Thalassobacter</taxon>
    </lineage>
</organism>
<keyword evidence="2 3" id="KW-0143">Chaperone</keyword>
<dbReference type="GO" id="GO:0005737">
    <property type="term" value="C:cytoplasm"/>
    <property type="evidence" value="ECO:0007669"/>
    <property type="project" value="UniProtKB-SubCell"/>
</dbReference>
<dbReference type="Proteomes" id="UP000051298">
    <property type="component" value="Unassembled WGS sequence"/>
</dbReference>
<comment type="subcellular location">
    <subcellularLocation>
        <location evidence="3">Cytoplasm</location>
    </subcellularLocation>
</comment>
<gene>
    <name evidence="3 4" type="primary">ureD</name>
    <name evidence="4" type="ORF">THS5294_00074</name>
</gene>
<evidence type="ECO:0000313" key="5">
    <source>
        <dbReference type="Proteomes" id="UP000051298"/>
    </source>
</evidence>
<accession>A0A0P1EVQ8</accession>
<dbReference type="PANTHER" id="PTHR33643:SF1">
    <property type="entry name" value="UREASE ACCESSORY PROTEIN D"/>
    <property type="match status" value="1"/>
</dbReference>